<name>J8PM84_SACAR</name>
<dbReference type="Proteomes" id="UP000006968">
    <property type="component" value="Chromosome X"/>
</dbReference>
<comment type="caution">
    <text evidence="1">The sequence shown here is derived from an EMBL/GenBank/DDBJ whole genome shotgun (WGS) entry which is preliminary data.</text>
</comment>
<keyword evidence="2" id="KW-1185">Reference proteome</keyword>
<dbReference type="AlphaFoldDB" id="J8PM84"/>
<evidence type="ECO:0000313" key="1">
    <source>
        <dbReference type="EMBL" id="EJS43220.1"/>
    </source>
</evidence>
<dbReference type="HOGENOM" id="CLU_1497253_0_0_1"/>
<reference evidence="1 2" key="1">
    <citation type="journal article" date="2013" name="BMC Genomics">
        <title>High quality de novo sequencing and assembly of the Saccharomyces arboricolus genome.</title>
        <authorList>
            <person name="Liti G."/>
            <person name="Nguyen Ba A.N."/>
            <person name="Blythe M."/>
            <person name="Mueller C.A."/>
            <person name="Bergstroem A."/>
            <person name="Cubillos F.A."/>
            <person name="Dafhnis-Calas F."/>
            <person name="Khoshraftar S."/>
            <person name="Malla S."/>
            <person name="Mehta N."/>
            <person name="Siow C.C."/>
            <person name="Warringer J."/>
            <person name="Moses A.M."/>
            <person name="Louis E.J."/>
            <person name="Nieduszynski C.A."/>
        </authorList>
    </citation>
    <scope>NUCLEOTIDE SEQUENCE [LARGE SCALE GENOMIC DNA]</scope>
    <source>
        <strain evidence="2">H-6 / AS 2.3317 / CBS 10644</strain>
    </source>
</reference>
<gene>
    <name evidence="1" type="ORF">SU7_1712</name>
</gene>
<proteinExistence type="predicted"/>
<evidence type="ECO:0000313" key="2">
    <source>
        <dbReference type="Proteomes" id="UP000006968"/>
    </source>
</evidence>
<sequence>MLYTRILRQGAKFTKYPATQSNPGSKFLLPKGNLYTNLLVTTLYGTGLACLFLESKSLSKSRTKQDSRAIATDDVVDIVHDAPNRIFKPALDTQEEKKQNKQRNDLHKVVHSLTYSDVSQFAIAWGFLIQLSSLIGNSSLGRKSLFYKGSTVGVFGFPPLIYMALRLRMKQLEKAGVLFE</sequence>
<dbReference type="EMBL" id="ALIE01000110">
    <property type="protein sequence ID" value="EJS43220.1"/>
    <property type="molecule type" value="Genomic_DNA"/>
</dbReference>
<accession>J8PM84</accession>
<organism evidence="1 2">
    <name type="scientific">Saccharomyces arboricola (strain H-6 / AS 2.3317 / CBS 10644)</name>
    <name type="common">Yeast</name>
    <dbReference type="NCBI Taxonomy" id="1160507"/>
    <lineage>
        <taxon>Eukaryota</taxon>
        <taxon>Fungi</taxon>
        <taxon>Dikarya</taxon>
        <taxon>Ascomycota</taxon>
        <taxon>Saccharomycotina</taxon>
        <taxon>Saccharomycetes</taxon>
        <taxon>Saccharomycetales</taxon>
        <taxon>Saccharomycetaceae</taxon>
        <taxon>Saccharomyces</taxon>
    </lineage>
</organism>
<dbReference type="OrthoDB" id="4053693at2759"/>
<protein>
    <submittedName>
        <fullName evidence="1">Fmp33p</fullName>
    </submittedName>
</protein>